<organism evidence="2 3">
    <name type="scientific">Chara braunii</name>
    <name type="common">Braun's stonewort</name>
    <dbReference type="NCBI Taxonomy" id="69332"/>
    <lineage>
        <taxon>Eukaryota</taxon>
        <taxon>Viridiplantae</taxon>
        <taxon>Streptophyta</taxon>
        <taxon>Charophyceae</taxon>
        <taxon>Charales</taxon>
        <taxon>Characeae</taxon>
        <taxon>Chara</taxon>
    </lineage>
</organism>
<accession>A0A388KD54</accession>
<reference evidence="2 3" key="1">
    <citation type="journal article" date="2018" name="Cell">
        <title>The Chara Genome: Secondary Complexity and Implications for Plant Terrestrialization.</title>
        <authorList>
            <person name="Nishiyama T."/>
            <person name="Sakayama H."/>
            <person name="Vries J.D."/>
            <person name="Buschmann H."/>
            <person name="Saint-Marcoux D."/>
            <person name="Ullrich K.K."/>
            <person name="Haas F.B."/>
            <person name="Vanderstraeten L."/>
            <person name="Becker D."/>
            <person name="Lang D."/>
            <person name="Vosolsobe S."/>
            <person name="Rombauts S."/>
            <person name="Wilhelmsson P.K.I."/>
            <person name="Janitza P."/>
            <person name="Kern R."/>
            <person name="Heyl A."/>
            <person name="Rumpler F."/>
            <person name="Villalobos L.I.A.C."/>
            <person name="Clay J.M."/>
            <person name="Skokan R."/>
            <person name="Toyoda A."/>
            <person name="Suzuki Y."/>
            <person name="Kagoshima H."/>
            <person name="Schijlen E."/>
            <person name="Tajeshwar N."/>
            <person name="Catarino B."/>
            <person name="Hetherington A.J."/>
            <person name="Saltykova A."/>
            <person name="Bonnot C."/>
            <person name="Breuninger H."/>
            <person name="Symeonidi A."/>
            <person name="Radhakrishnan G.V."/>
            <person name="Van Nieuwerburgh F."/>
            <person name="Deforce D."/>
            <person name="Chang C."/>
            <person name="Karol K.G."/>
            <person name="Hedrich R."/>
            <person name="Ulvskov P."/>
            <person name="Glockner G."/>
            <person name="Delwiche C.F."/>
            <person name="Petrasek J."/>
            <person name="Van de Peer Y."/>
            <person name="Friml J."/>
            <person name="Beilby M."/>
            <person name="Dolan L."/>
            <person name="Kohara Y."/>
            <person name="Sugano S."/>
            <person name="Fujiyama A."/>
            <person name="Delaux P.-M."/>
            <person name="Quint M."/>
            <person name="TheiBen G."/>
            <person name="Hagemann M."/>
            <person name="Harholt J."/>
            <person name="Dunand C."/>
            <person name="Zachgo S."/>
            <person name="Langdale J."/>
            <person name="Maumus F."/>
            <person name="Straeten D.V.D."/>
            <person name="Gould S.B."/>
            <person name="Rensing S.A."/>
        </authorList>
    </citation>
    <scope>NUCLEOTIDE SEQUENCE [LARGE SCALE GENOMIC DNA]</scope>
    <source>
        <strain evidence="2 3">S276</strain>
    </source>
</reference>
<dbReference type="Proteomes" id="UP000265515">
    <property type="component" value="Unassembled WGS sequence"/>
</dbReference>
<dbReference type="Gramene" id="GBG67883">
    <property type="protein sequence ID" value="GBG67883"/>
    <property type="gene ID" value="CBR_g1002"/>
</dbReference>
<keyword evidence="3" id="KW-1185">Reference proteome</keyword>
<evidence type="ECO:0000313" key="3">
    <source>
        <dbReference type="Proteomes" id="UP000265515"/>
    </source>
</evidence>
<dbReference type="AlphaFoldDB" id="A0A388KD54"/>
<evidence type="ECO:0000313" key="2">
    <source>
        <dbReference type="EMBL" id="GBG67883.1"/>
    </source>
</evidence>
<proteinExistence type="predicted"/>
<gene>
    <name evidence="2" type="ORF">CBR_g1002</name>
</gene>
<name>A0A388KD54_CHABU</name>
<comment type="caution">
    <text evidence="2">The sequence shown here is derived from an EMBL/GenBank/DDBJ whole genome shotgun (WGS) entry which is preliminary data.</text>
</comment>
<feature type="region of interest" description="Disordered" evidence="1">
    <location>
        <begin position="100"/>
        <end position="155"/>
    </location>
</feature>
<protein>
    <submittedName>
        <fullName evidence="2">Uncharacterized protein</fullName>
    </submittedName>
</protein>
<feature type="compositionally biased region" description="Basic and acidic residues" evidence="1">
    <location>
        <begin position="108"/>
        <end position="122"/>
    </location>
</feature>
<dbReference type="EMBL" id="BFEA01000093">
    <property type="protein sequence ID" value="GBG67883.1"/>
    <property type="molecule type" value="Genomic_DNA"/>
</dbReference>
<evidence type="ECO:0000256" key="1">
    <source>
        <dbReference type="SAM" id="MobiDB-lite"/>
    </source>
</evidence>
<sequence>MLPMAFHFWGHIAKTRRTFPPQLQTATDPHNLGGSADPDSSLQQSDTFCLCSSVQQTRAVCSCLQFLQQTCSCLQLFAAVAVCSRLQLFAAVCSRPQQPSDLQQEQQPDLKQKQQEQQENKQKQKQKQKQNDNPMRYLSSSGPCVPLSLSAGFGE</sequence>